<dbReference type="Pfam" id="PF09829">
    <property type="entry name" value="DUF2057"/>
    <property type="match status" value="1"/>
</dbReference>
<reference evidence="4 5" key="1">
    <citation type="submission" date="2014-04" db="EMBL/GenBank/DDBJ databases">
        <title>Vibrio metecus sp. nov., a close relative of Vibrio cholerae isolated from coastal brackish ponds and clinical specimens.</title>
        <authorList>
            <person name="Kirchberger P.C."/>
            <person name="Turnsek M."/>
            <person name="Hunt D.E."/>
            <person name="Haley B.J."/>
            <person name="Colwell R."/>
            <person name="Polz M.F."/>
            <person name="Tarr C.L."/>
            <person name="Boucher Y."/>
        </authorList>
    </citation>
    <scope>NUCLEOTIDE SEQUENCE [LARGE SCALE GENOMIC DNA]</scope>
    <source>
        <strain evidence="5">PPCK-2014</strain>
    </source>
</reference>
<feature type="chain" id="PRO_5047169129" evidence="3">
    <location>
        <begin position="25"/>
        <end position="273"/>
    </location>
</feature>
<dbReference type="Proteomes" id="UP000027331">
    <property type="component" value="Unassembled WGS sequence"/>
</dbReference>
<gene>
    <name evidence="4" type="ORF">DP83_06915</name>
</gene>
<organism evidence="4 5">
    <name type="scientific">Vibrio metoecus</name>
    <dbReference type="NCBI Taxonomy" id="1481663"/>
    <lineage>
        <taxon>Bacteria</taxon>
        <taxon>Pseudomonadati</taxon>
        <taxon>Pseudomonadota</taxon>
        <taxon>Gammaproteobacteria</taxon>
        <taxon>Vibrionales</taxon>
        <taxon>Vibrionaceae</taxon>
        <taxon>Vibrio</taxon>
    </lineage>
</organism>
<evidence type="ECO:0000313" key="5">
    <source>
        <dbReference type="Proteomes" id="UP000027331"/>
    </source>
</evidence>
<dbReference type="PANTHER" id="PTHR38108">
    <property type="entry name" value="UPF0319 PROTEIN YCCT"/>
    <property type="match status" value="1"/>
</dbReference>
<evidence type="ECO:0000313" key="4">
    <source>
        <dbReference type="EMBL" id="KDO14902.1"/>
    </source>
</evidence>
<sequence>MEVIMNKLLISALLGMVVSSNTYADVTVNIDRNLQILAVNGVEPEISFGHTDEMTLPNGLNQLLVRLEKVIHFGGTQNKYKSPAMVVSFNADNESLFLKPGSVVRDEATAKTFDKKPAVLLTNSSMQPIEFQQDVLVAKGFSVFRDYENELYNYNAQDKIASISALNNVGINRKRSESISEPAKTAQAAQDSIVNSQATTQSVSKSYDMIQYLFGEANAAERQEFANWAFANRAEVTQPISTSNKLVDMMADWYKKADKAEKASILSWLISQE</sequence>
<evidence type="ECO:0000256" key="1">
    <source>
        <dbReference type="ARBA" id="ARBA00008490"/>
    </source>
</evidence>
<comment type="similarity">
    <text evidence="1">Belongs to the UPF0319 family.</text>
</comment>
<feature type="signal peptide" evidence="3">
    <location>
        <begin position="1"/>
        <end position="24"/>
    </location>
</feature>
<comment type="caution">
    <text evidence="4">The sequence shown here is derived from an EMBL/GenBank/DDBJ whole genome shotgun (WGS) entry which is preliminary data.</text>
</comment>
<dbReference type="EMBL" id="JJMN01000038">
    <property type="protein sequence ID" value="KDO14902.1"/>
    <property type="molecule type" value="Genomic_DNA"/>
</dbReference>
<protein>
    <submittedName>
        <fullName evidence="4">VvgS protein</fullName>
    </submittedName>
</protein>
<keyword evidence="2 3" id="KW-0732">Signal</keyword>
<dbReference type="PANTHER" id="PTHR38108:SF1">
    <property type="entry name" value="UPF0319 PROTEIN YCCT"/>
    <property type="match status" value="1"/>
</dbReference>
<keyword evidence="5" id="KW-1185">Reference proteome</keyword>
<evidence type="ECO:0000256" key="2">
    <source>
        <dbReference type="ARBA" id="ARBA00022729"/>
    </source>
</evidence>
<dbReference type="InterPro" id="IPR018635">
    <property type="entry name" value="UPF0319"/>
</dbReference>
<proteinExistence type="inferred from homology"/>
<name>A0ABR4RYW9_VIBMT</name>
<accession>A0ABR4RYW9</accession>
<evidence type="ECO:0000256" key="3">
    <source>
        <dbReference type="SAM" id="SignalP"/>
    </source>
</evidence>